<proteinExistence type="predicted"/>
<dbReference type="GO" id="GO:0016874">
    <property type="term" value="F:ligase activity"/>
    <property type="evidence" value="ECO:0007669"/>
    <property type="project" value="UniProtKB-KW"/>
</dbReference>
<dbReference type="Gene3D" id="3.30.1490.20">
    <property type="entry name" value="ATP-grasp fold, A domain"/>
    <property type="match status" value="1"/>
</dbReference>
<keyword evidence="1" id="KW-0436">Ligase</keyword>
<evidence type="ECO:0000313" key="4">
    <source>
        <dbReference type="EMBL" id="PIZ62142.1"/>
    </source>
</evidence>
<dbReference type="Gene3D" id="3.30.470.20">
    <property type="entry name" value="ATP-grasp fold, B domain"/>
    <property type="match status" value="1"/>
</dbReference>
<keyword evidence="2" id="KW-0547">Nucleotide-binding</keyword>
<keyword evidence="3" id="KW-0067">ATP-binding</keyword>
<evidence type="ECO:0000256" key="2">
    <source>
        <dbReference type="ARBA" id="ARBA00022741"/>
    </source>
</evidence>
<protein>
    <recommendedName>
        <fullName evidence="6">ATP-grasp domain-containing protein</fullName>
    </recommendedName>
</protein>
<dbReference type="InterPro" id="IPR051538">
    <property type="entry name" value="Acyl-CoA_Synth/Transferase"/>
</dbReference>
<name>A0A2M7TX08_9BACT</name>
<evidence type="ECO:0000313" key="5">
    <source>
        <dbReference type="Proteomes" id="UP000228503"/>
    </source>
</evidence>
<dbReference type="SUPFAM" id="SSF56059">
    <property type="entry name" value="Glutathione synthetase ATP-binding domain-like"/>
    <property type="match status" value="1"/>
</dbReference>
<dbReference type="EMBL" id="PFOB01000065">
    <property type="protein sequence ID" value="PIZ62142.1"/>
    <property type="molecule type" value="Genomic_DNA"/>
</dbReference>
<dbReference type="PANTHER" id="PTHR43334:SF1">
    <property type="entry name" value="3-HYDROXYPROPIONATE--COA LIGASE [ADP-FORMING]"/>
    <property type="match status" value="1"/>
</dbReference>
<accession>A0A2M7TX08</accession>
<dbReference type="Pfam" id="PF13549">
    <property type="entry name" value="ATP-grasp_5"/>
    <property type="match status" value="1"/>
</dbReference>
<dbReference type="InterPro" id="IPR013815">
    <property type="entry name" value="ATP_grasp_subdomain_1"/>
</dbReference>
<evidence type="ECO:0000256" key="3">
    <source>
        <dbReference type="ARBA" id="ARBA00022840"/>
    </source>
</evidence>
<dbReference type="AlphaFoldDB" id="A0A2M7TX08"/>
<evidence type="ECO:0000256" key="1">
    <source>
        <dbReference type="ARBA" id="ARBA00022598"/>
    </source>
</evidence>
<dbReference type="GO" id="GO:0005524">
    <property type="term" value="F:ATP binding"/>
    <property type="evidence" value="ECO:0007669"/>
    <property type="project" value="UniProtKB-KW"/>
</dbReference>
<gene>
    <name evidence="4" type="ORF">COY16_05225</name>
</gene>
<organism evidence="4 5">
    <name type="scientific">Candidatus Roizmanbacteria bacterium CG_4_10_14_0_2_um_filter_39_13</name>
    <dbReference type="NCBI Taxonomy" id="1974825"/>
    <lineage>
        <taxon>Bacteria</taxon>
        <taxon>Candidatus Roizmaniibacteriota</taxon>
    </lineage>
</organism>
<dbReference type="Proteomes" id="UP000228503">
    <property type="component" value="Unassembled WGS sequence"/>
</dbReference>
<evidence type="ECO:0008006" key="6">
    <source>
        <dbReference type="Google" id="ProtNLM"/>
    </source>
</evidence>
<dbReference type="PANTHER" id="PTHR43334">
    <property type="entry name" value="ACETATE--COA LIGASE [ADP-FORMING]"/>
    <property type="match status" value="1"/>
</dbReference>
<reference evidence="5" key="1">
    <citation type="submission" date="2017-09" db="EMBL/GenBank/DDBJ databases">
        <title>Depth-based differentiation of microbial function through sediment-hosted aquifers and enrichment of novel symbionts in the deep terrestrial subsurface.</title>
        <authorList>
            <person name="Probst A.J."/>
            <person name="Ladd B."/>
            <person name="Jarett J.K."/>
            <person name="Geller-Mcgrath D.E."/>
            <person name="Sieber C.M.K."/>
            <person name="Emerson J.B."/>
            <person name="Anantharaman K."/>
            <person name="Thomas B.C."/>
            <person name="Malmstrom R."/>
            <person name="Stieglmeier M."/>
            <person name="Klingl A."/>
            <person name="Woyke T."/>
            <person name="Ryan C.M."/>
            <person name="Banfield J.F."/>
        </authorList>
    </citation>
    <scope>NUCLEOTIDE SEQUENCE [LARGE SCALE GENOMIC DNA]</scope>
</reference>
<sequence length="211" mass="23258">MSPFLNQYDSLKLLEWAGIPTGKIFHATSTSDLQTIVEQEGFPLVAKIASDKITHKTEIKGVITGITVMEELENAFHSLESVSEKGSGCYIQKEYAGHELIVGAKKDTTFGTVVLVGIGGVYAELLHETMQFVYPFTYLQFIHEVKNSKLNALTKEFRGSPPLNVCKLYEVALSVGSLFDRHKQIAEIDINPLIVSGDVLTAVDGRVILQK</sequence>
<comment type="caution">
    <text evidence="4">The sequence shown here is derived from an EMBL/GenBank/DDBJ whole genome shotgun (WGS) entry which is preliminary data.</text>
</comment>